<sequence length="151" mass="15490">MARFLIRGVVPLARATVAATFLLAVGMTSARADDPTRPPSVSAAGEVTMEDSGPQLQSVFLPQGGTKTARPAALISGQRVEVGQRFGEWRLLAVTESTATLAGPAGRQVLSLTPGVAKSPRSSASAKAPHHRSTGRPAPASALPSTGTRQP</sequence>
<evidence type="ECO:0000313" key="4">
    <source>
        <dbReference type="Proteomes" id="UP000323671"/>
    </source>
</evidence>
<proteinExistence type="predicted"/>
<dbReference type="Proteomes" id="UP000323671">
    <property type="component" value="Chromosome"/>
</dbReference>
<evidence type="ECO:0000256" key="1">
    <source>
        <dbReference type="SAM" id="MobiDB-lite"/>
    </source>
</evidence>
<organism evidence="3 4">
    <name type="scientific">Oryzomicrobium terrae</name>
    <dbReference type="NCBI Taxonomy" id="1735038"/>
    <lineage>
        <taxon>Bacteria</taxon>
        <taxon>Pseudomonadati</taxon>
        <taxon>Pseudomonadota</taxon>
        <taxon>Betaproteobacteria</taxon>
        <taxon>Rhodocyclales</taxon>
        <taxon>Rhodocyclaceae</taxon>
        <taxon>Oryzomicrobium</taxon>
    </lineage>
</organism>
<feature type="region of interest" description="Disordered" evidence="1">
    <location>
        <begin position="32"/>
        <end position="68"/>
    </location>
</feature>
<feature type="compositionally biased region" description="Low complexity" evidence="1">
    <location>
        <begin position="117"/>
        <end position="127"/>
    </location>
</feature>
<keyword evidence="2" id="KW-0732">Signal</keyword>
<feature type="region of interest" description="Disordered" evidence="1">
    <location>
        <begin position="103"/>
        <end position="151"/>
    </location>
</feature>
<protein>
    <recommendedName>
        <fullName evidence="5">MSHA biogenesis protein MshK</fullName>
    </recommendedName>
</protein>
<reference evidence="3 4" key="1">
    <citation type="submission" date="2017-07" db="EMBL/GenBank/DDBJ databases">
        <title>Complete genome sequence of Oryzomicrobium terrae TPP412.</title>
        <authorList>
            <person name="Chiu L.-W."/>
            <person name="Lo K.-J."/>
            <person name="Tsai Y.-M."/>
            <person name="Lin S.-S."/>
            <person name="Kuo C.-H."/>
            <person name="Liu C.-T."/>
        </authorList>
    </citation>
    <scope>NUCLEOTIDE SEQUENCE [LARGE SCALE GENOMIC DNA]</scope>
    <source>
        <strain evidence="3 4">TPP412</strain>
    </source>
</reference>
<name>A0A5C1E504_9RHOO</name>
<dbReference type="EMBL" id="CP022579">
    <property type="protein sequence ID" value="QEL63992.1"/>
    <property type="molecule type" value="Genomic_DNA"/>
</dbReference>
<gene>
    <name evidence="3" type="ORF">OTERR_05160</name>
</gene>
<feature type="signal peptide" evidence="2">
    <location>
        <begin position="1"/>
        <end position="32"/>
    </location>
</feature>
<accession>A0A5C1E504</accession>
<dbReference type="KEGG" id="otr:OTERR_05160"/>
<evidence type="ECO:0000313" key="3">
    <source>
        <dbReference type="EMBL" id="QEL63992.1"/>
    </source>
</evidence>
<evidence type="ECO:0008006" key="5">
    <source>
        <dbReference type="Google" id="ProtNLM"/>
    </source>
</evidence>
<dbReference type="RefSeq" id="WP_149424769.1">
    <property type="nucleotide sequence ID" value="NZ_CP022579.1"/>
</dbReference>
<evidence type="ECO:0000256" key="2">
    <source>
        <dbReference type="SAM" id="SignalP"/>
    </source>
</evidence>
<dbReference type="AlphaFoldDB" id="A0A5C1E504"/>
<keyword evidence="4" id="KW-1185">Reference proteome</keyword>
<feature type="chain" id="PRO_5022912947" description="MSHA biogenesis protein MshK" evidence="2">
    <location>
        <begin position="33"/>
        <end position="151"/>
    </location>
</feature>